<organism evidence="4 5">
    <name type="scientific">Mycena indigotica</name>
    <dbReference type="NCBI Taxonomy" id="2126181"/>
    <lineage>
        <taxon>Eukaryota</taxon>
        <taxon>Fungi</taxon>
        <taxon>Dikarya</taxon>
        <taxon>Basidiomycota</taxon>
        <taxon>Agaricomycotina</taxon>
        <taxon>Agaricomycetes</taxon>
        <taxon>Agaricomycetidae</taxon>
        <taxon>Agaricales</taxon>
        <taxon>Marasmiineae</taxon>
        <taxon>Mycenaceae</taxon>
        <taxon>Mycena</taxon>
    </lineage>
</organism>
<dbReference type="Gene3D" id="1.20.1280.50">
    <property type="match status" value="1"/>
</dbReference>
<dbReference type="RefSeq" id="XP_037217104.1">
    <property type="nucleotide sequence ID" value="XM_037365692.1"/>
</dbReference>
<keyword evidence="5" id="KW-1185">Reference proteome</keyword>
<gene>
    <name evidence="4" type="ORF">MIND_00905100</name>
</gene>
<dbReference type="Proteomes" id="UP000636479">
    <property type="component" value="Unassembled WGS sequence"/>
</dbReference>
<reference evidence="4" key="1">
    <citation type="submission" date="2020-05" db="EMBL/GenBank/DDBJ databases">
        <title>Mycena genomes resolve the evolution of fungal bioluminescence.</title>
        <authorList>
            <person name="Tsai I.J."/>
        </authorList>
    </citation>
    <scope>NUCLEOTIDE SEQUENCE</scope>
    <source>
        <strain evidence="4">171206Taipei</strain>
    </source>
</reference>
<evidence type="ECO:0000259" key="3">
    <source>
        <dbReference type="Pfam" id="PF12937"/>
    </source>
</evidence>
<keyword evidence="1" id="KW-0175">Coiled coil</keyword>
<evidence type="ECO:0000313" key="4">
    <source>
        <dbReference type="EMBL" id="KAF7296745.1"/>
    </source>
</evidence>
<evidence type="ECO:0000256" key="1">
    <source>
        <dbReference type="SAM" id="Coils"/>
    </source>
</evidence>
<feature type="region of interest" description="Disordered" evidence="2">
    <location>
        <begin position="1"/>
        <end position="21"/>
    </location>
</feature>
<dbReference type="GeneID" id="59348208"/>
<feature type="coiled-coil region" evidence="1">
    <location>
        <begin position="68"/>
        <end position="102"/>
    </location>
</feature>
<dbReference type="Pfam" id="PF12937">
    <property type="entry name" value="F-box-like"/>
    <property type="match status" value="1"/>
</dbReference>
<proteinExistence type="predicted"/>
<evidence type="ECO:0000313" key="5">
    <source>
        <dbReference type="Proteomes" id="UP000636479"/>
    </source>
</evidence>
<dbReference type="InterPro" id="IPR001810">
    <property type="entry name" value="F-box_dom"/>
</dbReference>
<comment type="caution">
    <text evidence="4">The sequence shown here is derived from an EMBL/GenBank/DDBJ whole genome shotgun (WGS) entry which is preliminary data.</text>
</comment>
<dbReference type="EMBL" id="JACAZF010000008">
    <property type="protein sequence ID" value="KAF7296745.1"/>
    <property type="molecule type" value="Genomic_DNA"/>
</dbReference>
<feature type="domain" description="F-box" evidence="3">
    <location>
        <begin position="108"/>
        <end position="166"/>
    </location>
</feature>
<accession>A0A8H6SDH4</accession>
<protein>
    <submittedName>
        <fullName evidence="4">F-box domain-containing protein</fullName>
    </submittedName>
</protein>
<dbReference type="AlphaFoldDB" id="A0A8H6SDH4"/>
<sequence length="579" mass="65916">MTNSHELEATAGLSQASPPLPPIEAYTFLLDDDELEATAGLSQDSVNDAKEEHDRIPAQIEQVKVAFDQELRQAQQRANDKIAQLEKRKEELGEVIRKHQNIFSAVHKLPPSVLARIFSFSLDDYLSDTPFLGVSSDVALRNLTHVCSRWRRTAVDNAHLWTRVSLKYDYRSSKLENLLRKYPLTRLETQLHRAKQAPLDIFLDFDESHEITESTFMHWKALIGLLAPTSNRWRSMTLDSLQNKSLQNLLQPFLQPESRLEKLELLDIMGYITLENDTLVWLARGPRLRRVCLYKWNAFILPVSWHNLSELSLCSLLSDLWGILPLAANLERCRLTVVNAAPYVYPGTVPSPQPTSIAHLGNMKQFYIQSGKTVDDLLVTVSMPNLEYLVIDAPFYGVSGFLSRSKCSSLRGLRILPTADELGLVLTIARTQPLLAHLEVQITGAPRDPDCLDFIRKLKLSSPPKFDDACPRLETLLLHLRVPTKMQIAAIMRLLLNRTKTTSAEHSRTTCPLRALDIGEVGWASLSCDDRFWMQRQIKLNYVLISPEPLLADDIEKRRWSRIPELDEPYCLRVTTEVV</sequence>
<name>A0A8H6SDH4_9AGAR</name>
<dbReference type="OrthoDB" id="3365698at2759"/>
<evidence type="ECO:0000256" key="2">
    <source>
        <dbReference type="SAM" id="MobiDB-lite"/>
    </source>
</evidence>